<keyword evidence="2" id="KW-0238">DNA-binding</keyword>
<evidence type="ECO:0000313" key="6">
    <source>
        <dbReference type="Proteomes" id="UP000006383"/>
    </source>
</evidence>
<dbReference type="HOGENOM" id="CLU_109241_0_0_5"/>
<dbReference type="EMBL" id="CP000708">
    <property type="protein sequence ID" value="ABQ60674.1"/>
    <property type="molecule type" value="Genomic_DNA"/>
</dbReference>
<organism evidence="5 6">
    <name type="scientific">Brucella ovis (strain ATCC 25840 / 63/290 / NCTC 10512)</name>
    <dbReference type="NCBI Taxonomy" id="444178"/>
    <lineage>
        <taxon>Bacteria</taxon>
        <taxon>Pseudomonadati</taxon>
        <taxon>Pseudomonadota</taxon>
        <taxon>Alphaproteobacteria</taxon>
        <taxon>Hyphomicrobiales</taxon>
        <taxon>Brucellaceae</taxon>
        <taxon>Brucella/Ochrobactrum group</taxon>
        <taxon>Brucella</taxon>
    </lineage>
</organism>
<keyword evidence="6" id="KW-1185">Reference proteome</keyword>
<dbReference type="InterPro" id="IPR000835">
    <property type="entry name" value="HTH_MarR-typ"/>
</dbReference>
<dbReference type="Proteomes" id="UP000006383">
    <property type="component" value="Chromosome I"/>
</dbReference>
<name>A0A0H3APQ3_BRUO2</name>
<dbReference type="InterPro" id="IPR039422">
    <property type="entry name" value="MarR/SlyA-like"/>
</dbReference>
<feature type="domain" description="HTH marR-type" evidence="4">
    <location>
        <begin position="53"/>
        <end position="189"/>
    </location>
</feature>
<dbReference type="InterPro" id="IPR023187">
    <property type="entry name" value="Tscrpt_reg_MarR-type_CS"/>
</dbReference>
<protein>
    <submittedName>
        <fullName evidence="5">Transcriptional regulator, MarR family</fullName>
    </submittedName>
</protein>
<dbReference type="Gene3D" id="1.10.10.10">
    <property type="entry name" value="Winged helix-like DNA-binding domain superfamily/Winged helix DNA-binding domain"/>
    <property type="match status" value="1"/>
</dbReference>
<keyword evidence="1" id="KW-0805">Transcription regulation</keyword>
<evidence type="ECO:0000259" key="4">
    <source>
        <dbReference type="PROSITE" id="PS50995"/>
    </source>
</evidence>
<sequence>MRNKPPHKTGRELHRGFTKCGSGREAKEMTNTQCKMDASAPFMAPQTALRSLYLEALQLVERLHRRLLDVVKDEFDRNGRSDINATQALLLFNIGNSELTAGELRSRGYYLGSNVSYNLKKLVEMGFIHHQRSRVDRRSVRVSLTDKGNEIANQVASLYERHITSIEQVGGIQVEEFMAMNKSLQRLDRFWNDSIAYRL</sequence>
<keyword evidence="3" id="KW-0804">Transcription</keyword>
<dbReference type="Pfam" id="PF12802">
    <property type="entry name" value="MarR_2"/>
    <property type="match status" value="1"/>
</dbReference>
<dbReference type="InterPro" id="IPR036390">
    <property type="entry name" value="WH_DNA-bd_sf"/>
</dbReference>
<dbReference type="AlphaFoldDB" id="A0A0H3APQ3"/>
<dbReference type="PROSITE" id="PS01117">
    <property type="entry name" value="HTH_MARR_1"/>
    <property type="match status" value="1"/>
</dbReference>
<dbReference type="KEGG" id="bov:BOV_0755"/>
<dbReference type="SMART" id="SM00347">
    <property type="entry name" value="HTH_MARR"/>
    <property type="match status" value="1"/>
</dbReference>
<dbReference type="GO" id="GO:0003700">
    <property type="term" value="F:DNA-binding transcription factor activity"/>
    <property type="evidence" value="ECO:0007669"/>
    <property type="project" value="InterPro"/>
</dbReference>
<dbReference type="GO" id="GO:0006950">
    <property type="term" value="P:response to stress"/>
    <property type="evidence" value="ECO:0007669"/>
    <property type="project" value="TreeGrafter"/>
</dbReference>
<dbReference type="GO" id="GO:0003677">
    <property type="term" value="F:DNA binding"/>
    <property type="evidence" value="ECO:0007669"/>
    <property type="project" value="UniProtKB-KW"/>
</dbReference>
<reference evidence="6" key="1">
    <citation type="journal article" date="2009" name="PLoS ONE">
        <title>Genome degradation in Brucella ovis corresponds with narrowing of its host range and tissue tropism.</title>
        <authorList>
            <person name="Tsolis R.M."/>
            <person name="Seshadri R."/>
            <person name="Santos R.L."/>
            <person name="Sangari F.J."/>
            <person name="Lobo J.M."/>
            <person name="de Jong M.F."/>
            <person name="Ren Q."/>
            <person name="Myers G."/>
            <person name="Brinkac L.M."/>
            <person name="Nelson W.C."/>
            <person name="Deboy R.T."/>
            <person name="Angiuoli S."/>
            <person name="Khouri H."/>
            <person name="Dimitrov G."/>
            <person name="Robinson J.R."/>
            <person name="Mulligan S."/>
            <person name="Walker R.L."/>
            <person name="Elzer P.E."/>
            <person name="Hassan K.A."/>
            <person name="Paulsen I.T."/>
        </authorList>
    </citation>
    <scope>NUCLEOTIDE SEQUENCE [LARGE SCALE GENOMIC DNA]</scope>
    <source>
        <strain evidence="6">ATCC 25840 / 63/290 / NCTC 10512</strain>
    </source>
</reference>
<dbReference type="InterPro" id="IPR036388">
    <property type="entry name" value="WH-like_DNA-bd_sf"/>
</dbReference>
<dbReference type="NCBIfam" id="NF047395">
    <property type="entry name" value="TransRegLtdR"/>
    <property type="match status" value="1"/>
</dbReference>
<evidence type="ECO:0000256" key="1">
    <source>
        <dbReference type="ARBA" id="ARBA00023015"/>
    </source>
</evidence>
<evidence type="ECO:0000256" key="3">
    <source>
        <dbReference type="ARBA" id="ARBA00023163"/>
    </source>
</evidence>
<accession>A0A0H3APQ3</accession>
<dbReference type="PANTHER" id="PTHR33164:SF102">
    <property type="entry name" value="TRANSCRIPTIONAL REGULATORY PROTEIN"/>
    <property type="match status" value="1"/>
</dbReference>
<dbReference type="PROSITE" id="PS50995">
    <property type="entry name" value="HTH_MARR_2"/>
    <property type="match status" value="1"/>
</dbReference>
<dbReference type="PANTHER" id="PTHR33164">
    <property type="entry name" value="TRANSCRIPTIONAL REGULATOR, MARR FAMILY"/>
    <property type="match status" value="1"/>
</dbReference>
<evidence type="ECO:0000313" key="5">
    <source>
        <dbReference type="EMBL" id="ABQ60674.1"/>
    </source>
</evidence>
<proteinExistence type="predicted"/>
<gene>
    <name evidence="5" type="ordered locus">BOV_0755</name>
</gene>
<dbReference type="SUPFAM" id="SSF46785">
    <property type="entry name" value="Winged helix' DNA-binding domain"/>
    <property type="match status" value="1"/>
</dbReference>
<evidence type="ECO:0000256" key="2">
    <source>
        <dbReference type="ARBA" id="ARBA00023125"/>
    </source>
</evidence>